<evidence type="ECO:0000313" key="2">
    <source>
        <dbReference type="EMBL" id="GMI27651.1"/>
    </source>
</evidence>
<keyword evidence="3" id="KW-1185">Reference proteome</keyword>
<gene>
    <name evidence="2" type="ORF">TrRE_jg11902</name>
</gene>
<feature type="compositionally biased region" description="Basic and acidic residues" evidence="1">
    <location>
        <begin position="68"/>
        <end position="79"/>
    </location>
</feature>
<accession>A0A9W7FYJ6</accession>
<reference evidence="2" key="1">
    <citation type="submission" date="2022-07" db="EMBL/GenBank/DDBJ databases">
        <title>Genome analysis of Parmales, a sister group of diatoms, reveals the evolutionary specialization of diatoms from phago-mixotrophs to photoautotrophs.</title>
        <authorList>
            <person name="Ban H."/>
            <person name="Sato S."/>
            <person name="Yoshikawa S."/>
            <person name="Kazumasa Y."/>
            <person name="Nakamura Y."/>
            <person name="Ichinomiya M."/>
            <person name="Saitoh K."/>
            <person name="Sato N."/>
            <person name="Blanc-Mathieu R."/>
            <person name="Endo H."/>
            <person name="Kuwata A."/>
            <person name="Ogata H."/>
        </authorList>
    </citation>
    <scope>NUCLEOTIDE SEQUENCE</scope>
</reference>
<protein>
    <submittedName>
        <fullName evidence="2">Uncharacterized protein</fullName>
    </submittedName>
</protein>
<dbReference type="EMBL" id="BRXZ01008532">
    <property type="protein sequence ID" value="GMI27651.1"/>
    <property type="molecule type" value="Genomic_DNA"/>
</dbReference>
<feature type="non-terminal residue" evidence="2">
    <location>
        <position position="79"/>
    </location>
</feature>
<feature type="compositionally biased region" description="Basic residues" evidence="1">
    <location>
        <begin position="1"/>
        <end position="19"/>
    </location>
</feature>
<dbReference type="Proteomes" id="UP001165082">
    <property type="component" value="Unassembled WGS sequence"/>
</dbReference>
<feature type="non-terminal residue" evidence="2">
    <location>
        <position position="1"/>
    </location>
</feature>
<organism evidence="2 3">
    <name type="scientific">Triparma retinervis</name>
    <dbReference type="NCBI Taxonomy" id="2557542"/>
    <lineage>
        <taxon>Eukaryota</taxon>
        <taxon>Sar</taxon>
        <taxon>Stramenopiles</taxon>
        <taxon>Ochrophyta</taxon>
        <taxon>Bolidophyceae</taxon>
        <taxon>Parmales</taxon>
        <taxon>Triparmaceae</taxon>
        <taxon>Triparma</taxon>
    </lineage>
</organism>
<comment type="caution">
    <text evidence="2">The sequence shown here is derived from an EMBL/GenBank/DDBJ whole genome shotgun (WGS) entry which is preliminary data.</text>
</comment>
<dbReference type="AlphaFoldDB" id="A0A9W7FYJ6"/>
<feature type="region of interest" description="Disordered" evidence="1">
    <location>
        <begin position="1"/>
        <end position="79"/>
    </location>
</feature>
<name>A0A9W7FYJ6_9STRA</name>
<evidence type="ECO:0000256" key="1">
    <source>
        <dbReference type="SAM" id="MobiDB-lite"/>
    </source>
</evidence>
<proteinExistence type="predicted"/>
<evidence type="ECO:0000313" key="3">
    <source>
        <dbReference type="Proteomes" id="UP001165082"/>
    </source>
</evidence>
<sequence length="79" mass="8486">VPKRRSTAVRTTTPKRRASRPTAPEVTRDDAVADDDMNLDSDSESLFGGSADEDGGARTDQGKTTPVKNKEAKKGVIKK</sequence>
<feature type="compositionally biased region" description="Acidic residues" evidence="1">
    <location>
        <begin position="32"/>
        <end position="43"/>
    </location>
</feature>